<keyword evidence="2" id="KW-1133">Transmembrane helix</keyword>
<feature type="compositionally biased region" description="Polar residues" evidence="1">
    <location>
        <begin position="20"/>
        <end position="30"/>
    </location>
</feature>
<evidence type="ECO:0000256" key="2">
    <source>
        <dbReference type="SAM" id="Phobius"/>
    </source>
</evidence>
<dbReference type="AlphaFoldDB" id="A0A8S4AQR9"/>
<feature type="transmembrane region" description="Helical" evidence="2">
    <location>
        <begin position="89"/>
        <end position="112"/>
    </location>
</feature>
<evidence type="ECO:0000313" key="3">
    <source>
        <dbReference type="EMBL" id="CAG5896722.1"/>
    </source>
</evidence>
<gene>
    <name evidence="3" type="ORF">MMEN_LOCUS7787</name>
</gene>
<dbReference type="Proteomes" id="UP000677803">
    <property type="component" value="Unassembled WGS sequence"/>
</dbReference>
<keyword evidence="2" id="KW-0812">Transmembrane</keyword>
<feature type="region of interest" description="Disordered" evidence="1">
    <location>
        <begin position="1"/>
        <end position="44"/>
    </location>
</feature>
<proteinExistence type="predicted"/>
<sequence length="171" mass="19464">MPERRAQKSEQLKGGEKYNHSTTQQESNQMPRRKKIRSDSRKQLPHKRGILNQVSHLFNLKAMDGKIDSIQDFFNQLWSFAKDKHNQGVYNTVCLVVLLTLPLLVILTAVVVCCHCCCCRHANSYCCCFGDSTATSRSETKKKKRSANSEDLWISVKTSPMTPDRVALTMV</sequence>
<accession>A0A8S4AQR9</accession>
<name>A0A8S4AQR9_9TELE</name>
<dbReference type="InterPro" id="IPR039964">
    <property type="entry name" value="KIAA0040-like"/>
</dbReference>
<dbReference type="OrthoDB" id="9949650at2759"/>
<keyword evidence="4" id="KW-1185">Reference proteome</keyword>
<protein>
    <submittedName>
        <fullName evidence="3">(Atlantic silverside) hypothetical protein</fullName>
    </submittedName>
</protein>
<dbReference type="PANTHER" id="PTHR40382">
    <property type="match status" value="1"/>
</dbReference>
<evidence type="ECO:0000256" key="1">
    <source>
        <dbReference type="SAM" id="MobiDB-lite"/>
    </source>
</evidence>
<dbReference type="PANTHER" id="PTHR40382:SF1">
    <property type="entry name" value="RIKEN CDNA 4930523C07 GENE"/>
    <property type="match status" value="1"/>
</dbReference>
<keyword evidence="2" id="KW-0472">Membrane</keyword>
<dbReference type="EMBL" id="CAJRST010007779">
    <property type="protein sequence ID" value="CAG5896722.1"/>
    <property type="molecule type" value="Genomic_DNA"/>
</dbReference>
<reference evidence="3" key="1">
    <citation type="submission" date="2021-05" db="EMBL/GenBank/DDBJ databases">
        <authorList>
            <person name="Tigano A."/>
        </authorList>
    </citation>
    <scope>NUCLEOTIDE SEQUENCE</scope>
</reference>
<feature type="compositionally biased region" description="Basic and acidic residues" evidence="1">
    <location>
        <begin position="1"/>
        <end position="19"/>
    </location>
</feature>
<organism evidence="3 4">
    <name type="scientific">Menidia menidia</name>
    <name type="common">Atlantic silverside</name>
    <dbReference type="NCBI Taxonomy" id="238744"/>
    <lineage>
        <taxon>Eukaryota</taxon>
        <taxon>Metazoa</taxon>
        <taxon>Chordata</taxon>
        <taxon>Craniata</taxon>
        <taxon>Vertebrata</taxon>
        <taxon>Euteleostomi</taxon>
        <taxon>Actinopterygii</taxon>
        <taxon>Neopterygii</taxon>
        <taxon>Teleostei</taxon>
        <taxon>Neoteleostei</taxon>
        <taxon>Acanthomorphata</taxon>
        <taxon>Ovalentaria</taxon>
        <taxon>Atherinomorphae</taxon>
        <taxon>Atheriniformes</taxon>
        <taxon>Atherinopsidae</taxon>
        <taxon>Menidiinae</taxon>
        <taxon>Menidia</taxon>
    </lineage>
</organism>
<evidence type="ECO:0000313" key="4">
    <source>
        <dbReference type="Proteomes" id="UP000677803"/>
    </source>
</evidence>
<comment type="caution">
    <text evidence="3">The sequence shown here is derived from an EMBL/GenBank/DDBJ whole genome shotgun (WGS) entry which is preliminary data.</text>
</comment>